<evidence type="ECO:0000313" key="2">
    <source>
        <dbReference type="EMBL" id="THJ66568.1"/>
    </source>
</evidence>
<evidence type="ECO:0000313" key="3">
    <source>
        <dbReference type="Proteomes" id="UP000305233"/>
    </source>
</evidence>
<protein>
    <submittedName>
        <fullName evidence="2">HAD family hydrolase</fullName>
    </submittedName>
</protein>
<dbReference type="PANTHER" id="PTHR43316:SF3">
    <property type="entry name" value="HALOACID DEHALOGENASE, TYPE II (AFU_ORTHOLOGUE AFUA_2G07750)-RELATED"/>
    <property type="match status" value="1"/>
</dbReference>
<dbReference type="GO" id="GO:0016787">
    <property type="term" value="F:hydrolase activity"/>
    <property type="evidence" value="ECO:0007669"/>
    <property type="project" value="UniProtKB-KW"/>
</dbReference>
<organism evidence="2 3">
    <name type="scientific">Arthrobacter echini</name>
    <dbReference type="NCBI Taxonomy" id="1529066"/>
    <lineage>
        <taxon>Bacteria</taxon>
        <taxon>Bacillati</taxon>
        <taxon>Actinomycetota</taxon>
        <taxon>Actinomycetes</taxon>
        <taxon>Micrococcales</taxon>
        <taxon>Micrococcaceae</taxon>
        <taxon>Arthrobacter</taxon>
    </lineage>
</organism>
<dbReference type="EMBL" id="SSWH01000006">
    <property type="protein sequence ID" value="THJ66568.1"/>
    <property type="molecule type" value="Genomic_DNA"/>
</dbReference>
<accession>A0A4S5E517</accession>
<evidence type="ECO:0000256" key="1">
    <source>
        <dbReference type="ARBA" id="ARBA00022801"/>
    </source>
</evidence>
<dbReference type="InterPro" id="IPR036412">
    <property type="entry name" value="HAD-like_sf"/>
</dbReference>
<dbReference type="Pfam" id="PF00702">
    <property type="entry name" value="Hydrolase"/>
    <property type="match status" value="1"/>
</dbReference>
<dbReference type="Proteomes" id="UP000305233">
    <property type="component" value="Unassembled WGS sequence"/>
</dbReference>
<reference evidence="2 3" key="1">
    <citation type="submission" date="2019-04" db="EMBL/GenBank/DDBJ databases">
        <authorList>
            <person name="Liu Q."/>
            <person name="Xin Y.-H."/>
        </authorList>
    </citation>
    <scope>NUCLEOTIDE SEQUENCE [LARGE SCALE GENOMIC DNA]</scope>
    <source>
        <strain evidence="2 3">AM23</strain>
    </source>
</reference>
<dbReference type="PANTHER" id="PTHR43316">
    <property type="entry name" value="HYDROLASE, HALOACID DELAHOGENASE-RELATED"/>
    <property type="match status" value="1"/>
</dbReference>
<comment type="caution">
    <text evidence="2">The sequence shown here is derived from an EMBL/GenBank/DDBJ whole genome shotgun (WGS) entry which is preliminary data.</text>
</comment>
<dbReference type="OrthoDB" id="3680851at2"/>
<dbReference type="NCBIfam" id="TIGR01549">
    <property type="entry name" value="HAD-SF-IA-v1"/>
    <property type="match status" value="1"/>
</dbReference>
<keyword evidence="3" id="KW-1185">Reference proteome</keyword>
<dbReference type="InterPro" id="IPR051540">
    <property type="entry name" value="S-2-haloacid_dehalogenase"/>
</dbReference>
<proteinExistence type="predicted"/>
<dbReference type="Gene3D" id="3.40.50.1000">
    <property type="entry name" value="HAD superfamily/HAD-like"/>
    <property type="match status" value="1"/>
</dbReference>
<sequence length="146" mass="16136">MLYFQRAGLDEDLAAELLRFDEYTESRPAYPDAARTLGRLTSVGCRIIVLSDIHFDIRPLLVSQGLGQYVDDCVLSFEHGVQKPDPRIFELTLERSALTRGRTLMVGDRSTHDGAATESGITTLLLPPLEAFGPRGLSLVSSLIHH</sequence>
<dbReference type="InterPro" id="IPR006439">
    <property type="entry name" value="HAD-SF_hydro_IA"/>
</dbReference>
<keyword evidence="1 2" id="KW-0378">Hydrolase</keyword>
<dbReference type="InterPro" id="IPR023214">
    <property type="entry name" value="HAD_sf"/>
</dbReference>
<dbReference type="AlphaFoldDB" id="A0A4S5E517"/>
<dbReference type="SUPFAM" id="SSF56784">
    <property type="entry name" value="HAD-like"/>
    <property type="match status" value="1"/>
</dbReference>
<name>A0A4S5E517_9MICC</name>
<gene>
    <name evidence="2" type="ORF">E8P82_08955</name>
</gene>